<gene>
    <name evidence="2" type="ORF">CspeluHIS016_0210930</name>
</gene>
<dbReference type="AlphaFoldDB" id="A0AAD3TT57"/>
<feature type="region of interest" description="Disordered" evidence="1">
    <location>
        <begin position="1"/>
        <end position="74"/>
    </location>
</feature>
<feature type="compositionally biased region" description="Basic and acidic residues" evidence="1">
    <location>
        <begin position="63"/>
        <end position="74"/>
    </location>
</feature>
<name>A0AAD3TT57_9TREE</name>
<evidence type="ECO:0000256" key="1">
    <source>
        <dbReference type="SAM" id="MobiDB-lite"/>
    </source>
</evidence>
<dbReference type="Proteomes" id="UP001222932">
    <property type="component" value="Unassembled WGS sequence"/>
</dbReference>
<keyword evidence="3" id="KW-1185">Reference proteome</keyword>
<evidence type="ECO:0000313" key="2">
    <source>
        <dbReference type="EMBL" id="GMK56037.1"/>
    </source>
</evidence>
<evidence type="ECO:0000313" key="3">
    <source>
        <dbReference type="Proteomes" id="UP001222932"/>
    </source>
</evidence>
<protein>
    <submittedName>
        <fullName evidence="2">Uncharacterized protein</fullName>
    </submittedName>
</protein>
<proteinExistence type="predicted"/>
<comment type="caution">
    <text evidence="2">The sequence shown here is derived from an EMBL/GenBank/DDBJ whole genome shotgun (WGS) entry which is preliminary data.</text>
</comment>
<accession>A0AAD3TT57</accession>
<organism evidence="2 3">
    <name type="scientific">Cutaneotrichosporon spelunceum</name>
    <dbReference type="NCBI Taxonomy" id="1672016"/>
    <lineage>
        <taxon>Eukaryota</taxon>
        <taxon>Fungi</taxon>
        <taxon>Dikarya</taxon>
        <taxon>Basidiomycota</taxon>
        <taxon>Agaricomycotina</taxon>
        <taxon>Tremellomycetes</taxon>
        <taxon>Trichosporonales</taxon>
        <taxon>Trichosporonaceae</taxon>
        <taxon>Cutaneotrichosporon</taxon>
    </lineage>
</organism>
<reference evidence="2" key="2">
    <citation type="submission" date="2023-06" db="EMBL/GenBank/DDBJ databases">
        <authorList>
            <person name="Kobayashi Y."/>
            <person name="Kayamori A."/>
            <person name="Aoki K."/>
            <person name="Shiwa Y."/>
            <person name="Fujita N."/>
            <person name="Sugita T."/>
            <person name="Iwasaki W."/>
            <person name="Tanaka N."/>
            <person name="Takashima M."/>
        </authorList>
    </citation>
    <scope>NUCLEOTIDE SEQUENCE</scope>
    <source>
        <strain evidence="2">HIS016</strain>
    </source>
</reference>
<dbReference type="EMBL" id="BTCM01000002">
    <property type="protein sequence ID" value="GMK56037.1"/>
    <property type="molecule type" value="Genomic_DNA"/>
</dbReference>
<reference evidence="2" key="1">
    <citation type="journal article" date="2023" name="BMC Genomics">
        <title>Chromosome-level genome assemblies of Cutaneotrichosporon spp. (Trichosporonales, Basidiomycota) reveal imbalanced evolution between nucleotide sequences and chromosome synteny.</title>
        <authorList>
            <person name="Kobayashi Y."/>
            <person name="Kayamori A."/>
            <person name="Aoki K."/>
            <person name="Shiwa Y."/>
            <person name="Matsutani M."/>
            <person name="Fujita N."/>
            <person name="Sugita T."/>
            <person name="Iwasaki W."/>
            <person name="Tanaka N."/>
            <person name="Takashima M."/>
        </authorList>
    </citation>
    <scope>NUCLEOTIDE SEQUENCE</scope>
    <source>
        <strain evidence="2">HIS016</strain>
    </source>
</reference>
<feature type="compositionally biased region" description="Low complexity" evidence="1">
    <location>
        <begin position="1"/>
        <end position="27"/>
    </location>
</feature>
<sequence>MNTRGAPNRQPEPQAEAAPAAPATSPHARPRRFSNLGIDFLDDPDNRPGLEGTYHANHAESYVGDKEHRVEKAD</sequence>